<protein>
    <submittedName>
        <fullName evidence="1">Uncharacterized protein</fullName>
    </submittedName>
</protein>
<organism evidence="1 2">
    <name type="scientific">uncultured phage cr106_1</name>
    <dbReference type="NCBI Taxonomy" id="2772062"/>
    <lineage>
        <taxon>Viruses</taxon>
        <taxon>Duplodnaviria</taxon>
        <taxon>Heunggongvirae</taxon>
        <taxon>Uroviricota</taxon>
        <taxon>Caudoviricetes</taxon>
        <taxon>Crassvirales</taxon>
        <taxon>Steigviridae</taxon>
        <taxon>Asinivirinae</taxon>
        <taxon>Mahstovirus</taxon>
        <taxon>Mahstovirus faecalis</taxon>
    </lineage>
</organism>
<dbReference type="GeneID" id="65128827"/>
<sequence>MVTIPQLTNRLKTFLGTQIEAVAKTNPMISFTKPLITRALDKNLSKINKTLELIADENGEIDVEAILSEMIESVMTTEPFTFKTPFMGDINIGGGTIKLNIPLTNKSLVFNGQDLEGFKELLTAK</sequence>
<evidence type="ECO:0000313" key="1">
    <source>
        <dbReference type="EMBL" id="QOR58357.1"/>
    </source>
</evidence>
<dbReference type="RefSeq" id="YP_010110515.1">
    <property type="nucleotide sequence ID" value="NC_055871.1"/>
</dbReference>
<evidence type="ECO:0000313" key="2">
    <source>
        <dbReference type="Proteomes" id="UP000593828"/>
    </source>
</evidence>
<reference evidence="1 2" key="1">
    <citation type="submission" date="2020-07" db="EMBL/GenBank/DDBJ databases">
        <title>Taxonomic proposal: Crassvirales, a new order of highly abundant and diverse bacterial viruses.</title>
        <authorList>
            <person name="Shkoporov A.N."/>
            <person name="Stockdale S.R."/>
            <person name="Guerin E."/>
            <person name="Ross R.P."/>
            <person name="Hill C."/>
        </authorList>
    </citation>
    <scope>NUCLEOTIDE SEQUENCE [LARGE SCALE GENOMIC DNA]</scope>
</reference>
<accession>A0A7M1RVA1</accession>
<proteinExistence type="predicted"/>
<dbReference type="KEGG" id="vg:65128827"/>
<name>A0A7M1RVA1_9CAUD</name>
<dbReference type="Proteomes" id="UP000593828">
    <property type="component" value="Segment"/>
</dbReference>
<keyword evidence="2" id="KW-1185">Reference proteome</keyword>
<dbReference type="EMBL" id="MT774378">
    <property type="protein sequence ID" value="QOR58357.1"/>
    <property type="molecule type" value="Genomic_DNA"/>
</dbReference>